<dbReference type="SUPFAM" id="SSF51735">
    <property type="entry name" value="NAD(P)-binding Rossmann-fold domains"/>
    <property type="match status" value="1"/>
</dbReference>
<accession>A0ABY1ZHC4</accession>
<dbReference type="PANTHER" id="PTHR14097:SF7">
    <property type="entry name" value="OXIDOREDUCTASE HTATIP2"/>
    <property type="match status" value="1"/>
</dbReference>
<proteinExistence type="predicted"/>
<organism evidence="1 2">
    <name type="scientific">Marinobacter halodurans</name>
    <dbReference type="NCBI Taxonomy" id="2528979"/>
    <lineage>
        <taxon>Bacteria</taxon>
        <taxon>Pseudomonadati</taxon>
        <taxon>Pseudomonadota</taxon>
        <taxon>Gammaproteobacteria</taxon>
        <taxon>Pseudomonadales</taxon>
        <taxon>Marinobacteraceae</taxon>
        <taxon>Marinobacter</taxon>
    </lineage>
</organism>
<keyword evidence="2" id="KW-1185">Reference proteome</keyword>
<gene>
    <name evidence="1" type="ORF">EZI54_15945</name>
</gene>
<dbReference type="Proteomes" id="UP000313645">
    <property type="component" value="Unassembled WGS sequence"/>
</dbReference>
<dbReference type="Gene3D" id="3.40.50.720">
    <property type="entry name" value="NAD(P)-binding Rossmann-like Domain"/>
    <property type="match status" value="1"/>
</dbReference>
<dbReference type="EMBL" id="SJDL01000027">
    <property type="protein sequence ID" value="TBW52533.1"/>
    <property type="molecule type" value="Genomic_DNA"/>
</dbReference>
<reference evidence="1 2" key="1">
    <citation type="submission" date="2019-02" db="EMBL/GenBank/DDBJ databases">
        <title>Marinobacter halodurans sp. nov., a marine bacterium isolated from sea tidal flat.</title>
        <authorList>
            <person name="Yoo Y."/>
            <person name="Lee D.W."/>
            <person name="Kim B.S."/>
            <person name="Kim J.-J."/>
        </authorList>
    </citation>
    <scope>NUCLEOTIDE SEQUENCE [LARGE SCALE GENOMIC DNA]</scope>
    <source>
        <strain evidence="1 2">YJ-S3-2</strain>
    </source>
</reference>
<comment type="caution">
    <text evidence="1">The sequence shown here is derived from an EMBL/GenBank/DDBJ whole genome shotgun (WGS) entry which is preliminary data.</text>
</comment>
<protein>
    <submittedName>
        <fullName evidence="1">NAD-dependent dehydratase</fullName>
    </submittedName>
</protein>
<dbReference type="InterPro" id="IPR036291">
    <property type="entry name" value="NAD(P)-bd_dom_sf"/>
</dbReference>
<evidence type="ECO:0000313" key="2">
    <source>
        <dbReference type="Proteomes" id="UP000313645"/>
    </source>
</evidence>
<sequence length="208" mass="22704">MELLLLGATGAVGREVLKLALNDPSIPAITAPTRRPLPPHEKLHNPVVDFTVPLPAAGWWQADALLCCLGTTIRKAGSQAGFRAVDHDLILEAAQKAHDYGTRVMVLNSSLGANSASRNFYLRTKGETEDDLRQIGFRRLVLVRPSLIDADREEPRFGEKAGLVASRLLRPIIPAHYRAVSARSIARTMLDSVLGSDGVRVIESEDIR</sequence>
<name>A0ABY1ZHC4_9GAMM</name>
<dbReference type="RefSeq" id="WP_131482876.1">
    <property type="nucleotide sequence ID" value="NZ_SJDL01000027.1"/>
</dbReference>
<dbReference type="PANTHER" id="PTHR14097">
    <property type="entry name" value="OXIDOREDUCTASE HTATIP2"/>
    <property type="match status" value="1"/>
</dbReference>
<evidence type="ECO:0000313" key="1">
    <source>
        <dbReference type="EMBL" id="TBW52533.1"/>
    </source>
</evidence>